<dbReference type="Gene3D" id="3.20.20.80">
    <property type="entry name" value="Glycosidases"/>
    <property type="match status" value="1"/>
</dbReference>
<evidence type="ECO:0000313" key="17">
    <source>
        <dbReference type="EMBL" id="GAL64747.1"/>
    </source>
</evidence>
<evidence type="ECO:0000256" key="10">
    <source>
        <dbReference type="ARBA" id="ARBA00038429"/>
    </source>
</evidence>
<evidence type="ECO:0000256" key="8">
    <source>
        <dbReference type="ARBA" id="ARBA00023180"/>
    </source>
</evidence>
<comment type="similarity">
    <text evidence="10">Belongs to the glycosyl hydrolase 2 family. Beta-mannosidase B subfamily.</text>
</comment>
<comment type="subcellular location">
    <subcellularLocation>
        <location evidence="2">Secreted</location>
    </subcellularLocation>
</comment>
<dbReference type="Gene3D" id="2.60.120.260">
    <property type="entry name" value="Galactose-binding domain-like"/>
    <property type="match status" value="1"/>
</dbReference>
<dbReference type="EC" id="3.2.1.25" evidence="5"/>
<dbReference type="Gene3D" id="2.60.40.10">
    <property type="entry name" value="Immunoglobulins"/>
    <property type="match status" value="3"/>
</dbReference>
<gene>
    <name evidence="17" type="ORF">JCM19300_105</name>
</gene>
<dbReference type="Pfam" id="PF17786">
    <property type="entry name" value="Mannosidase_ig"/>
    <property type="match status" value="1"/>
</dbReference>
<dbReference type="AlphaFoldDB" id="A0A090WB37"/>
<evidence type="ECO:0000256" key="6">
    <source>
        <dbReference type="ARBA" id="ARBA00022525"/>
    </source>
</evidence>
<keyword evidence="8" id="KW-0325">Glycoprotein</keyword>
<evidence type="ECO:0000256" key="4">
    <source>
        <dbReference type="ARBA" id="ARBA00011738"/>
    </source>
</evidence>
<evidence type="ECO:0000256" key="7">
    <source>
        <dbReference type="ARBA" id="ARBA00022801"/>
    </source>
</evidence>
<dbReference type="Pfam" id="PF00703">
    <property type="entry name" value="Glyco_hydro_2"/>
    <property type="match status" value="1"/>
</dbReference>
<name>A0A090WB37_9FLAO</name>
<feature type="domain" description="Glycoside hydrolase family 2 immunoglobulin-like beta-sandwich" evidence="13">
    <location>
        <begin position="155"/>
        <end position="256"/>
    </location>
</feature>
<accession>A0A090WB37</accession>
<evidence type="ECO:0000259" key="13">
    <source>
        <dbReference type="Pfam" id="PF00703"/>
    </source>
</evidence>
<dbReference type="Pfam" id="PF17753">
    <property type="entry name" value="Ig_mannosidase"/>
    <property type="match status" value="1"/>
</dbReference>
<comment type="catalytic activity">
    <reaction evidence="1">
        <text>Hydrolysis of terminal, non-reducing beta-D-mannose residues in beta-D-mannosides.</text>
        <dbReference type="EC" id="3.2.1.25"/>
    </reaction>
</comment>
<dbReference type="InterPro" id="IPR036156">
    <property type="entry name" value="Beta-gal/glucu_dom_sf"/>
</dbReference>
<dbReference type="SUPFAM" id="SSF49785">
    <property type="entry name" value="Galactose-binding domain-like"/>
    <property type="match status" value="1"/>
</dbReference>
<dbReference type="InterPro" id="IPR017853">
    <property type="entry name" value="GH"/>
</dbReference>
<dbReference type="InterPro" id="IPR050887">
    <property type="entry name" value="Beta-mannosidase_GH2"/>
</dbReference>
<dbReference type="SUPFAM" id="SSF51445">
    <property type="entry name" value="(Trans)glycosidases"/>
    <property type="match status" value="1"/>
</dbReference>
<dbReference type="InterPro" id="IPR013783">
    <property type="entry name" value="Ig-like_fold"/>
</dbReference>
<comment type="subunit">
    <text evidence="4">Homodimer.</text>
</comment>
<evidence type="ECO:0000259" key="16">
    <source>
        <dbReference type="Pfam" id="PF22666"/>
    </source>
</evidence>
<evidence type="ECO:0000256" key="5">
    <source>
        <dbReference type="ARBA" id="ARBA00012754"/>
    </source>
</evidence>
<dbReference type="EMBL" id="BBNQ01000022">
    <property type="protein sequence ID" value="GAL64747.1"/>
    <property type="molecule type" value="Genomic_DNA"/>
</dbReference>
<feature type="domain" description="Mannosidase Ig/CBM-like" evidence="15">
    <location>
        <begin position="618"/>
        <end position="704"/>
    </location>
</feature>
<dbReference type="FunFam" id="3.20.20.80:FF:000050">
    <property type="entry name" value="Beta-mannosidase B"/>
    <property type="match status" value="1"/>
</dbReference>
<dbReference type="GO" id="GO:0005576">
    <property type="term" value="C:extracellular region"/>
    <property type="evidence" value="ECO:0007669"/>
    <property type="project" value="UniProtKB-SubCell"/>
</dbReference>
<reference evidence="17 18" key="1">
    <citation type="journal article" date="2014" name="Genome Announc.">
        <title>Draft Genome Sequences of Marine Flavobacterium Algibacter lectus Strains SS8 and NR4.</title>
        <authorList>
            <person name="Takatani N."/>
            <person name="Nakanishi M."/>
            <person name="Meirelles P."/>
            <person name="Mino S."/>
            <person name="Suda W."/>
            <person name="Oshima K."/>
            <person name="Hattori M."/>
            <person name="Ohkuma M."/>
            <person name="Hosokawa M."/>
            <person name="Miyashita K."/>
            <person name="Thompson F.L."/>
            <person name="Niwa A."/>
            <person name="Sawabe T."/>
            <person name="Sawabe T."/>
        </authorList>
    </citation>
    <scope>NUCLEOTIDE SEQUENCE [LARGE SCALE GENOMIC DNA]</scope>
    <source>
        <strain evidence="17 18">JCM 19300</strain>
    </source>
</reference>
<evidence type="ECO:0000256" key="1">
    <source>
        <dbReference type="ARBA" id="ARBA00000829"/>
    </source>
</evidence>
<evidence type="ECO:0000259" key="15">
    <source>
        <dbReference type="Pfam" id="PF17786"/>
    </source>
</evidence>
<dbReference type="GO" id="GO:0005975">
    <property type="term" value="P:carbohydrate metabolic process"/>
    <property type="evidence" value="ECO:0007669"/>
    <property type="project" value="InterPro"/>
</dbReference>
<evidence type="ECO:0000259" key="14">
    <source>
        <dbReference type="Pfam" id="PF17753"/>
    </source>
</evidence>
<dbReference type="GO" id="GO:0004567">
    <property type="term" value="F:beta-mannosidase activity"/>
    <property type="evidence" value="ECO:0007669"/>
    <property type="project" value="UniProtKB-EC"/>
</dbReference>
<dbReference type="GO" id="GO:0006516">
    <property type="term" value="P:glycoprotein catabolic process"/>
    <property type="evidence" value="ECO:0007669"/>
    <property type="project" value="TreeGrafter"/>
</dbReference>
<keyword evidence="9 17" id="KW-0326">Glycosidase</keyword>
<sequence length="791" mass="91978">MNEKDQQWIDKNDWEYKTVFNIDDAILDKERIELNFKGLDTYANVFLNDSLVATTNNMFVGNKLNCKSILKLGENKLKIVFDSPIKTGLKKREALGYQLPNAVNDQSENGGLGKKQVAVFNRKAGYHFGWDWGPRLVTSGIWQDVELHAWDNAIIRDAYIKQDKISKNIALLNAELDIHATHQFKAFLNVKIDSVLFVQKEIELQKGDNKISMPIEIENPKLWWTNGLGKQKLYQVDIELGERGKILATNSNKIGLKTLQVVQEKDSVGESFYFKLNGHSVFMKGANYIPQDVFLNRVTVEDYETVVKNMVEANYNMIRVWGGGVYEKDVFYNLCDKYGILVWQDFMFACAMYPGDEAFLENVKEEAEYQVKRLRNHTSIALWCGNNENLIAWKNWGWINEILNTQGPDVVDIVWKGYQDVFHNILPNVVKDLDNDTFYWASSPTSARGEDSNLSSGDYHYWGVWGQQEPFSTFNEYIPRFMSEYGFQSFPEFESVKKYTIEDDWDIYSDVMKSHQRSNIGNKNIERYMKYWYRAPKDFESFLYVSQLLQAKGMKIAIEAHRRNMPYCMGSLYWQINDCWPVASWSTIDYYGNWKASHYQVKELYKPIKSMFFENDKALELHIVSDELKNKKAYLNLEVVNFNGDVLNTFKSDINIESNASSVYFSTDIKDLINGHKKESTFVVARLLGEDNIVFDESLFFFKPSRKLKLTEPNINYKILNQEENRIVLEICTDVLVKDVRLKTPAKGRFSNNYFDMVPNKNYTVYFNLEVPISSGEFKNSLSIVSLYNSY</sequence>
<organism evidence="17 18">
    <name type="scientific">Algibacter lectus</name>
    <dbReference type="NCBI Taxonomy" id="221126"/>
    <lineage>
        <taxon>Bacteria</taxon>
        <taxon>Pseudomonadati</taxon>
        <taxon>Bacteroidota</taxon>
        <taxon>Flavobacteriia</taxon>
        <taxon>Flavobacteriales</taxon>
        <taxon>Flavobacteriaceae</taxon>
        <taxon>Algibacter</taxon>
    </lineage>
</organism>
<dbReference type="InterPro" id="IPR008979">
    <property type="entry name" value="Galactose-bd-like_sf"/>
</dbReference>
<dbReference type="PANTHER" id="PTHR43730">
    <property type="entry name" value="BETA-MANNOSIDASE"/>
    <property type="match status" value="1"/>
</dbReference>
<evidence type="ECO:0000256" key="2">
    <source>
        <dbReference type="ARBA" id="ARBA00004613"/>
    </source>
</evidence>
<evidence type="ECO:0000256" key="12">
    <source>
        <dbReference type="ARBA" id="ARBA00041614"/>
    </source>
</evidence>
<dbReference type="Pfam" id="PF22666">
    <property type="entry name" value="Glyco_hydro_2_N2"/>
    <property type="match status" value="1"/>
</dbReference>
<proteinExistence type="inferred from homology"/>
<evidence type="ECO:0000256" key="3">
    <source>
        <dbReference type="ARBA" id="ARBA00004740"/>
    </source>
</evidence>
<comment type="pathway">
    <text evidence="3">Glycan metabolism; N-glycan degradation.</text>
</comment>
<dbReference type="InterPro" id="IPR041447">
    <property type="entry name" value="Mannosidase_ig"/>
</dbReference>
<evidence type="ECO:0000256" key="9">
    <source>
        <dbReference type="ARBA" id="ARBA00023295"/>
    </source>
</evidence>
<feature type="domain" description="Beta-mannosidase-like galactose-binding" evidence="16">
    <location>
        <begin position="2"/>
        <end position="143"/>
    </location>
</feature>
<feature type="domain" description="Beta-mannosidase Ig-fold" evidence="14">
    <location>
        <begin position="710"/>
        <end position="789"/>
    </location>
</feature>
<keyword evidence="7 17" id="KW-0378">Hydrolase</keyword>
<evidence type="ECO:0000313" key="18">
    <source>
        <dbReference type="Proteomes" id="UP000029644"/>
    </source>
</evidence>
<dbReference type="InterPro" id="IPR006102">
    <property type="entry name" value="Ig-like_GH2"/>
</dbReference>
<dbReference type="InterPro" id="IPR041625">
    <property type="entry name" value="Beta-mannosidase_Ig"/>
</dbReference>
<dbReference type="Proteomes" id="UP000029644">
    <property type="component" value="Unassembled WGS sequence"/>
</dbReference>
<evidence type="ECO:0000256" key="11">
    <source>
        <dbReference type="ARBA" id="ARBA00041069"/>
    </source>
</evidence>
<dbReference type="PANTHER" id="PTHR43730:SF1">
    <property type="entry name" value="BETA-MANNOSIDASE"/>
    <property type="match status" value="1"/>
</dbReference>
<protein>
    <recommendedName>
        <fullName evidence="11">Beta-mannosidase B</fullName>
        <ecNumber evidence="5">3.2.1.25</ecNumber>
    </recommendedName>
    <alternativeName>
        <fullName evidence="12">Mannanase B</fullName>
    </alternativeName>
</protein>
<dbReference type="SUPFAM" id="SSF49303">
    <property type="entry name" value="beta-Galactosidase/glucuronidase domain"/>
    <property type="match status" value="3"/>
</dbReference>
<dbReference type="InterPro" id="IPR054593">
    <property type="entry name" value="Beta-mannosidase-like_N2"/>
</dbReference>
<comment type="caution">
    <text evidence="17">The sequence shown here is derived from an EMBL/GenBank/DDBJ whole genome shotgun (WGS) entry which is preliminary data.</text>
</comment>
<keyword evidence="6" id="KW-0964">Secreted</keyword>